<dbReference type="SUPFAM" id="SSF102198">
    <property type="entry name" value="Putative cyclase"/>
    <property type="match status" value="1"/>
</dbReference>
<evidence type="ECO:0000313" key="2">
    <source>
        <dbReference type="Proteomes" id="UP000289184"/>
    </source>
</evidence>
<dbReference type="PANTHER" id="PTHR34861">
    <property type="match status" value="1"/>
</dbReference>
<keyword evidence="2" id="KW-1185">Reference proteome</keyword>
<dbReference type="InterPro" id="IPR007325">
    <property type="entry name" value="KFase/CYL"/>
</dbReference>
<dbReference type="RefSeq" id="WP_129527451.1">
    <property type="nucleotide sequence ID" value="NZ_UFQB01000007.1"/>
</dbReference>
<evidence type="ECO:0008006" key="3">
    <source>
        <dbReference type="Google" id="ProtNLM"/>
    </source>
</evidence>
<protein>
    <recommendedName>
        <fullName evidence="3">Cyclase</fullName>
    </recommendedName>
</protein>
<sequence>MNPRWKVRPSESNWGDFGPDDELGRLNLITPEAVLRGVREVWEGRSICLSLPLNLPGGNVLNPRRHPPVLAPTRRDGRPVYNLPVDPDGHAHTDVVCDDAVTLHTQYSTQWDSFAHVGHRFDVEGNGEPVAVYYNGFRAGVDVVGPEDGAPPGAHRLGIQTMAEKAIQSRGVLLDLHALCGDVRQYVGYELLMRAVDAAGGDIQSGDMLCLYTGFADKIVAMGGAPDAAVLDSSCAVLDGRDERLRRWIVDSGIAALCADNYAVEGIPGRPAAEPCARLPLHQLCLFQYGIPLGELWHLSELAHALAAQGRSKFLLTAPPLRLPGAVGSPVTPVATL</sequence>
<name>A0A446CD35_9BURK</name>
<dbReference type="AlphaFoldDB" id="A0A446CD35"/>
<dbReference type="GO" id="GO:0004061">
    <property type="term" value="F:arylformamidase activity"/>
    <property type="evidence" value="ECO:0007669"/>
    <property type="project" value="InterPro"/>
</dbReference>
<accession>A0A446CD35</accession>
<dbReference type="OrthoDB" id="7067800at2"/>
<reference evidence="1 2" key="1">
    <citation type="submission" date="2018-07" db="EMBL/GenBank/DDBJ databases">
        <authorList>
            <person name="Peeters C."/>
        </authorList>
    </citation>
    <scope>NUCLEOTIDE SEQUENCE [LARGE SCALE GENOMIC DNA]</scope>
    <source>
        <strain evidence="1 2">LMG 3411</strain>
    </source>
</reference>
<dbReference type="GO" id="GO:0019441">
    <property type="term" value="P:L-tryptophan catabolic process to kynurenine"/>
    <property type="evidence" value="ECO:0007669"/>
    <property type="project" value="InterPro"/>
</dbReference>
<dbReference type="EMBL" id="UFQB01000007">
    <property type="protein sequence ID" value="SSW65787.1"/>
    <property type="molecule type" value="Genomic_DNA"/>
</dbReference>
<organism evidence="1 2">
    <name type="scientific">Achromobacter agilis</name>
    <dbReference type="NCBI Taxonomy" id="1353888"/>
    <lineage>
        <taxon>Bacteria</taxon>
        <taxon>Pseudomonadati</taxon>
        <taxon>Pseudomonadota</taxon>
        <taxon>Betaproteobacteria</taxon>
        <taxon>Burkholderiales</taxon>
        <taxon>Alcaligenaceae</taxon>
        <taxon>Achromobacter</taxon>
    </lineage>
</organism>
<dbReference type="PANTHER" id="PTHR34861:SF10">
    <property type="entry name" value="CYCLASE"/>
    <property type="match status" value="1"/>
</dbReference>
<evidence type="ECO:0000313" key="1">
    <source>
        <dbReference type="EMBL" id="SSW65787.1"/>
    </source>
</evidence>
<gene>
    <name evidence="1" type="ORF">AGI3411_02239</name>
</gene>
<dbReference type="Pfam" id="PF04199">
    <property type="entry name" value="Cyclase"/>
    <property type="match status" value="1"/>
</dbReference>
<dbReference type="Gene3D" id="3.50.30.50">
    <property type="entry name" value="Putative cyclase"/>
    <property type="match status" value="1"/>
</dbReference>
<dbReference type="Proteomes" id="UP000289184">
    <property type="component" value="Unassembled WGS sequence"/>
</dbReference>
<proteinExistence type="predicted"/>
<dbReference type="InterPro" id="IPR037175">
    <property type="entry name" value="KFase_sf"/>
</dbReference>